<name>A0A917X2N8_9ACTN</name>
<dbReference type="SUPFAM" id="SSF52821">
    <property type="entry name" value="Rhodanese/Cell cycle control phosphatase"/>
    <property type="match status" value="1"/>
</dbReference>
<dbReference type="InterPro" id="IPR036873">
    <property type="entry name" value="Rhodanese-like_dom_sf"/>
</dbReference>
<dbReference type="SMART" id="SM00450">
    <property type="entry name" value="RHOD"/>
    <property type="match status" value="1"/>
</dbReference>
<gene>
    <name evidence="2" type="ORF">GCM10007977_066630</name>
</gene>
<dbReference type="InterPro" id="IPR001307">
    <property type="entry name" value="Thiosulphate_STrfase_CS"/>
</dbReference>
<organism evidence="2 3">
    <name type="scientific">Dactylosporangium sucinum</name>
    <dbReference type="NCBI Taxonomy" id="1424081"/>
    <lineage>
        <taxon>Bacteria</taxon>
        <taxon>Bacillati</taxon>
        <taxon>Actinomycetota</taxon>
        <taxon>Actinomycetes</taxon>
        <taxon>Micromonosporales</taxon>
        <taxon>Micromonosporaceae</taxon>
        <taxon>Dactylosporangium</taxon>
    </lineage>
</organism>
<evidence type="ECO:0000313" key="3">
    <source>
        <dbReference type="Proteomes" id="UP000642070"/>
    </source>
</evidence>
<reference evidence="2" key="2">
    <citation type="submission" date="2020-09" db="EMBL/GenBank/DDBJ databases">
        <authorList>
            <person name="Sun Q."/>
            <person name="Ohkuma M."/>
        </authorList>
    </citation>
    <scope>NUCLEOTIDE SEQUENCE</scope>
    <source>
        <strain evidence="2">JCM 19831</strain>
    </source>
</reference>
<proteinExistence type="predicted"/>
<dbReference type="PROSITE" id="PS50206">
    <property type="entry name" value="RHODANESE_3"/>
    <property type="match status" value="1"/>
</dbReference>
<comment type="caution">
    <text evidence="2">The sequence shown here is derived from an EMBL/GenBank/DDBJ whole genome shotgun (WGS) entry which is preliminary data.</text>
</comment>
<evidence type="ECO:0000313" key="2">
    <source>
        <dbReference type="EMBL" id="GGM55627.1"/>
    </source>
</evidence>
<sequence length="125" mass="12820">MRGRLATDVPAGAGGQDRGMTASIARDELQTAMAAGGVTVVDALPAVPYGQRHLPGALNLIAEDAGERAGDVLPDKAAAIVTYSSNAMCGRGEALAARLAELGYVDVRVYRDGIEDWVGAGLPVE</sequence>
<dbReference type="Gene3D" id="3.40.250.10">
    <property type="entry name" value="Rhodanese-like domain"/>
    <property type="match status" value="1"/>
</dbReference>
<dbReference type="EMBL" id="BMPI01000038">
    <property type="protein sequence ID" value="GGM55627.1"/>
    <property type="molecule type" value="Genomic_DNA"/>
</dbReference>
<accession>A0A917X2N8</accession>
<evidence type="ECO:0000259" key="1">
    <source>
        <dbReference type="PROSITE" id="PS50206"/>
    </source>
</evidence>
<dbReference type="CDD" id="cd00158">
    <property type="entry name" value="RHOD"/>
    <property type="match status" value="1"/>
</dbReference>
<dbReference type="Pfam" id="PF00581">
    <property type="entry name" value="Rhodanese"/>
    <property type="match status" value="1"/>
</dbReference>
<reference evidence="2" key="1">
    <citation type="journal article" date="2014" name="Int. J. Syst. Evol. Microbiol.">
        <title>Complete genome sequence of Corynebacterium casei LMG S-19264T (=DSM 44701T), isolated from a smear-ripened cheese.</title>
        <authorList>
            <consortium name="US DOE Joint Genome Institute (JGI-PGF)"/>
            <person name="Walter F."/>
            <person name="Albersmeier A."/>
            <person name="Kalinowski J."/>
            <person name="Ruckert C."/>
        </authorList>
    </citation>
    <scope>NUCLEOTIDE SEQUENCE</scope>
    <source>
        <strain evidence="2">JCM 19831</strain>
    </source>
</reference>
<keyword evidence="3" id="KW-1185">Reference proteome</keyword>
<protein>
    <submittedName>
        <fullName evidence="2">Sulfurtransferase</fullName>
    </submittedName>
</protein>
<dbReference type="GO" id="GO:0004792">
    <property type="term" value="F:thiosulfate-cyanide sulfurtransferase activity"/>
    <property type="evidence" value="ECO:0007669"/>
    <property type="project" value="InterPro"/>
</dbReference>
<dbReference type="AlphaFoldDB" id="A0A917X2N8"/>
<dbReference type="InterPro" id="IPR001763">
    <property type="entry name" value="Rhodanese-like_dom"/>
</dbReference>
<dbReference type="PROSITE" id="PS00380">
    <property type="entry name" value="RHODANESE_1"/>
    <property type="match status" value="1"/>
</dbReference>
<dbReference type="Proteomes" id="UP000642070">
    <property type="component" value="Unassembled WGS sequence"/>
</dbReference>
<feature type="domain" description="Rhodanese" evidence="1">
    <location>
        <begin position="34"/>
        <end position="125"/>
    </location>
</feature>